<name>A0ABU0BVK9_9HYPH</name>
<organism evidence="1 2">
    <name type="scientific">Pararhizobium capsulatum DSM 1112</name>
    <dbReference type="NCBI Taxonomy" id="1121113"/>
    <lineage>
        <taxon>Bacteria</taxon>
        <taxon>Pseudomonadati</taxon>
        <taxon>Pseudomonadota</taxon>
        <taxon>Alphaproteobacteria</taxon>
        <taxon>Hyphomicrobiales</taxon>
        <taxon>Rhizobiaceae</taxon>
        <taxon>Rhizobium/Agrobacterium group</taxon>
        <taxon>Pararhizobium</taxon>
    </lineage>
</organism>
<gene>
    <name evidence="1" type="ORF">QO002_004499</name>
</gene>
<accession>A0ABU0BVK9</accession>
<evidence type="ECO:0000313" key="1">
    <source>
        <dbReference type="EMBL" id="MDQ0322293.1"/>
    </source>
</evidence>
<protein>
    <submittedName>
        <fullName evidence="1">Uncharacterized protein</fullName>
    </submittedName>
</protein>
<evidence type="ECO:0000313" key="2">
    <source>
        <dbReference type="Proteomes" id="UP001230207"/>
    </source>
</evidence>
<dbReference type="Proteomes" id="UP001230207">
    <property type="component" value="Unassembled WGS sequence"/>
</dbReference>
<keyword evidence="2" id="KW-1185">Reference proteome</keyword>
<comment type="caution">
    <text evidence="1">The sequence shown here is derived from an EMBL/GenBank/DDBJ whole genome shotgun (WGS) entry which is preliminary data.</text>
</comment>
<sequence>MVGDRADAVLEGMDEGMLEARHEGKYNTAKTCRQTVTRPSPQTAQHKFSGISSCPVSEAPAHYGISSAEGAATYVWDVFPLRKPRKRHGGGSETSPRLYK</sequence>
<proteinExistence type="predicted"/>
<reference evidence="1 2" key="1">
    <citation type="submission" date="2023-07" db="EMBL/GenBank/DDBJ databases">
        <title>Genomic Encyclopedia of Type Strains, Phase IV (KMG-IV): sequencing the most valuable type-strain genomes for metagenomic binning, comparative biology and taxonomic classification.</title>
        <authorList>
            <person name="Goeker M."/>
        </authorList>
    </citation>
    <scope>NUCLEOTIDE SEQUENCE [LARGE SCALE GENOMIC DNA]</scope>
    <source>
        <strain evidence="1 2">DSM 1112</strain>
    </source>
</reference>
<dbReference type="EMBL" id="JAUSVF010000002">
    <property type="protein sequence ID" value="MDQ0322293.1"/>
    <property type="molecule type" value="Genomic_DNA"/>
</dbReference>